<dbReference type="InterPro" id="IPR036179">
    <property type="entry name" value="Ig-like_dom_sf"/>
</dbReference>
<dbReference type="GO" id="GO:0016020">
    <property type="term" value="C:membrane"/>
    <property type="evidence" value="ECO:0007669"/>
    <property type="project" value="UniProtKB-SubCell"/>
</dbReference>
<dbReference type="OrthoDB" id="8741746at2759"/>
<evidence type="ECO:0000313" key="9">
    <source>
        <dbReference type="Proteomes" id="UP001142489"/>
    </source>
</evidence>
<proteinExistence type="predicted"/>
<comment type="caution">
    <text evidence="8">The sequence shown here is derived from an EMBL/GenBank/DDBJ whole genome shotgun (WGS) entry which is preliminary data.</text>
</comment>
<evidence type="ECO:0000256" key="6">
    <source>
        <dbReference type="SAM" id="Phobius"/>
    </source>
</evidence>
<dbReference type="Gene3D" id="2.60.40.10">
    <property type="entry name" value="Immunoglobulins"/>
    <property type="match status" value="2"/>
</dbReference>
<reference evidence="8" key="1">
    <citation type="journal article" date="2023" name="DNA Res.">
        <title>Chromosome-level genome assembly of Phrynocephalus forsythii using third-generation DNA sequencing and Hi-C analysis.</title>
        <authorList>
            <person name="Qi Y."/>
            <person name="Zhao W."/>
            <person name="Zhao Y."/>
            <person name="Niu C."/>
            <person name="Cao S."/>
            <person name="Zhang Y."/>
        </authorList>
    </citation>
    <scope>NUCLEOTIDE SEQUENCE</scope>
    <source>
        <tissue evidence="8">Muscle</tissue>
    </source>
</reference>
<sequence length="392" mass="42713">MQGRHLFGWLALAVGLLLNPGSASSGEEDATEVIGALGGSATFQLKISESFTFITWLKKEANGDSSNMALLDPAEKPCKFTVLLPALERRLNASGDCQGLQVRDLRRGDSGKYTAQIQLVGGKEPLKETFELKVYKRLSEADLAVHCHKTGNGSRQLNCSTGEEEDATVSWAEASQAEPWGKFALLALSVNEEDPNVTCQARNPIGEASRRVSVQEICEAVDPTARSMTVPPLKDGDPGKEGRKAGIAVGVLLVLGLLAVFLGCWWKNRAAGRKHLDFAEANEACHTLYAEVENVPRDGGRPQPRPRGKPAKAKNENIQTIYTTVDHCAQNPSQTDDEKMWKGRQRSPKPGGKTIYSEIANSQESEEQSIKTVYETVNNPQLPRGAEYNDII</sequence>
<evidence type="ECO:0000256" key="7">
    <source>
        <dbReference type="SAM" id="SignalP"/>
    </source>
</evidence>
<protein>
    <submittedName>
        <fullName evidence="8">Uncharacterized protein</fullName>
    </submittedName>
</protein>
<accession>A0A9Q0XA55</accession>
<feature type="region of interest" description="Disordered" evidence="5">
    <location>
        <begin position="330"/>
        <end position="369"/>
    </location>
</feature>
<evidence type="ECO:0000256" key="3">
    <source>
        <dbReference type="ARBA" id="ARBA00023136"/>
    </source>
</evidence>
<gene>
    <name evidence="8" type="ORF">JRQ81_009578</name>
</gene>
<comment type="subcellular location">
    <subcellularLocation>
        <location evidence="1">Membrane</location>
    </subcellularLocation>
</comment>
<feature type="region of interest" description="Disordered" evidence="5">
    <location>
        <begin position="295"/>
        <end position="316"/>
    </location>
</feature>
<keyword evidence="3 6" id="KW-0472">Membrane</keyword>
<keyword evidence="6" id="KW-0812">Transmembrane</keyword>
<dbReference type="InterPro" id="IPR013783">
    <property type="entry name" value="Ig-like_fold"/>
</dbReference>
<evidence type="ECO:0000256" key="2">
    <source>
        <dbReference type="ARBA" id="ARBA00022729"/>
    </source>
</evidence>
<keyword evidence="2 7" id="KW-0732">Signal</keyword>
<dbReference type="PANTHER" id="PTHR12080:SF55">
    <property type="entry name" value="LYMPHOCYTE FUNCTION-ASSOCIATED ANTIGEN 3"/>
    <property type="match status" value="1"/>
</dbReference>
<evidence type="ECO:0000256" key="4">
    <source>
        <dbReference type="ARBA" id="ARBA00023180"/>
    </source>
</evidence>
<dbReference type="Proteomes" id="UP001142489">
    <property type="component" value="Unassembled WGS sequence"/>
</dbReference>
<keyword evidence="4" id="KW-0325">Glycoprotein</keyword>
<feature type="chain" id="PRO_5040395064" evidence="7">
    <location>
        <begin position="24"/>
        <end position="392"/>
    </location>
</feature>
<evidence type="ECO:0000256" key="5">
    <source>
        <dbReference type="SAM" id="MobiDB-lite"/>
    </source>
</evidence>
<dbReference type="PANTHER" id="PTHR12080">
    <property type="entry name" value="SIGNALING LYMPHOCYTIC ACTIVATION MOLECULE"/>
    <property type="match status" value="1"/>
</dbReference>
<dbReference type="AlphaFoldDB" id="A0A9Q0XA55"/>
<dbReference type="EMBL" id="JAPFRF010000019">
    <property type="protein sequence ID" value="KAJ7307553.1"/>
    <property type="molecule type" value="Genomic_DNA"/>
</dbReference>
<name>A0A9Q0XA55_9SAUR</name>
<dbReference type="InterPro" id="IPR015631">
    <property type="entry name" value="CD2/SLAM_rcpt"/>
</dbReference>
<keyword evidence="6" id="KW-1133">Transmembrane helix</keyword>
<evidence type="ECO:0000313" key="8">
    <source>
        <dbReference type="EMBL" id="KAJ7307553.1"/>
    </source>
</evidence>
<organism evidence="8 9">
    <name type="scientific">Phrynocephalus forsythii</name>
    <dbReference type="NCBI Taxonomy" id="171643"/>
    <lineage>
        <taxon>Eukaryota</taxon>
        <taxon>Metazoa</taxon>
        <taxon>Chordata</taxon>
        <taxon>Craniata</taxon>
        <taxon>Vertebrata</taxon>
        <taxon>Euteleostomi</taxon>
        <taxon>Lepidosauria</taxon>
        <taxon>Squamata</taxon>
        <taxon>Bifurcata</taxon>
        <taxon>Unidentata</taxon>
        <taxon>Episquamata</taxon>
        <taxon>Toxicofera</taxon>
        <taxon>Iguania</taxon>
        <taxon>Acrodonta</taxon>
        <taxon>Agamidae</taxon>
        <taxon>Agaminae</taxon>
        <taxon>Phrynocephalus</taxon>
    </lineage>
</organism>
<feature type="transmembrane region" description="Helical" evidence="6">
    <location>
        <begin position="245"/>
        <end position="266"/>
    </location>
</feature>
<feature type="signal peptide" evidence="7">
    <location>
        <begin position="1"/>
        <end position="23"/>
    </location>
</feature>
<dbReference type="SUPFAM" id="SSF48726">
    <property type="entry name" value="Immunoglobulin"/>
    <property type="match status" value="1"/>
</dbReference>
<evidence type="ECO:0000256" key="1">
    <source>
        <dbReference type="ARBA" id="ARBA00004370"/>
    </source>
</evidence>
<keyword evidence="9" id="KW-1185">Reference proteome</keyword>